<protein>
    <submittedName>
        <fullName evidence="2">Uncharacterized protein</fullName>
    </submittedName>
</protein>
<feature type="compositionally biased region" description="Polar residues" evidence="1">
    <location>
        <begin position="309"/>
        <end position="319"/>
    </location>
</feature>
<feature type="region of interest" description="Disordered" evidence="1">
    <location>
        <begin position="96"/>
        <end position="191"/>
    </location>
</feature>
<accession>A0AA36NI32</accession>
<feature type="compositionally biased region" description="Basic and acidic residues" evidence="1">
    <location>
        <begin position="143"/>
        <end position="161"/>
    </location>
</feature>
<feature type="compositionally biased region" description="Pro residues" evidence="1">
    <location>
        <begin position="395"/>
        <end position="408"/>
    </location>
</feature>
<sequence>MSQEAAVLLIHRVSNQLGYSSQEAEAFVCALHQYPSCESLGELTDEEAKQLSLPQLLVRTLRCEVKQPRCAPAPFQATPNAVKVDRSGWRMHEVLPAADADTFSDTSSRPTEVLTRGPSPVPEEEPQGAGTPQSQMTVSPHEGTPREDERGEKLVRAKEPSQRPGHQPRQHMLQRARAGASTETSVGEPKETEAAIRLAKRQVRLCATAALIQCLAQTSAAAEAALAAAAVAVPKAAMHTAAKPGAVRNQSPGKGDPGERLPSATSPVSPISPVNPSAGSNAGRSPRAKQVSARVPITMTPGRRRVNPQVMSGPSSPRSVSCAVRPVSPTRQGSGVHSPRRSRDTAASASAPAFAASSARAPTARSPPKGRVAGAKAEAKPRPKEKPSVKERKPAAPPPMAGAAPAPPTQAEAYPGRRQTDRPESPSSALFSARRLGASREETRAQRPHRPGRRLCNAKAISSGHASSEAPQPARHSAPARAKPKPSSGSEEMGCRGTSPVRRLHLAPSRLSRQLPSRLEVPSCHWALRARPCHWYGRQES</sequence>
<keyword evidence="3" id="KW-1185">Reference proteome</keyword>
<evidence type="ECO:0000256" key="1">
    <source>
        <dbReference type="SAM" id="MobiDB-lite"/>
    </source>
</evidence>
<evidence type="ECO:0000313" key="3">
    <source>
        <dbReference type="Proteomes" id="UP001178507"/>
    </source>
</evidence>
<name>A0AA36NI32_9DINO</name>
<gene>
    <name evidence="2" type="ORF">EVOR1521_LOCUS29300</name>
</gene>
<reference evidence="2" key="1">
    <citation type="submission" date="2023-08" db="EMBL/GenBank/DDBJ databases">
        <authorList>
            <person name="Chen Y."/>
            <person name="Shah S."/>
            <person name="Dougan E. K."/>
            <person name="Thang M."/>
            <person name="Chan C."/>
        </authorList>
    </citation>
    <scope>NUCLEOTIDE SEQUENCE</scope>
</reference>
<evidence type="ECO:0000313" key="2">
    <source>
        <dbReference type="EMBL" id="CAJ1407659.1"/>
    </source>
</evidence>
<dbReference type="Proteomes" id="UP001178507">
    <property type="component" value="Unassembled WGS sequence"/>
</dbReference>
<feature type="compositionally biased region" description="Low complexity" evidence="1">
    <location>
        <begin position="266"/>
        <end position="277"/>
    </location>
</feature>
<comment type="caution">
    <text evidence="2">The sequence shown here is derived from an EMBL/GenBank/DDBJ whole genome shotgun (WGS) entry which is preliminary data.</text>
</comment>
<dbReference type="AlphaFoldDB" id="A0AA36NI32"/>
<feature type="region of interest" description="Disordered" evidence="1">
    <location>
        <begin position="241"/>
        <end position="515"/>
    </location>
</feature>
<organism evidence="2 3">
    <name type="scientific">Effrenium voratum</name>
    <dbReference type="NCBI Taxonomy" id="2562239"/>
    <lineage>
        <taxon>Eukaryota</taxon>
        <taxon>Sar</taxon>
        <taxon>Alveolata</taxon>
        <taxon>Dinophyceae</taxon>
        <taxon>Suessiales</taxon>
        <taxon>Symbiodiniaceae</taxon>
        <taxon>Effrenium</taxon>
    </lineage>
</organism>
<feature type="compositionally biased region" description="Low complexity" evidence="1">
    <location>
        <begin position="345"/>
        <end position="367"/>
    </location>
</feature>
<dbReference type="EMBL" id="CAUJNA010003683">
    <property type="protein sequence ID" value="CAJ1407659.1"/>
    <property type="molecule type" value="Genomic_DNA"/>
</dbReference>
<proteinExistence type="predicted"/>
<feature type="compositionally biased region" description="Basic and acidic residues" evidence="1">
    <location>
        <begin position="377"/>
        <end position="394"/>
    </location>
</feature>